<dbReference type="AlphaFoldDB" id="A0A7C4FII3"/>
<proteinExistence type="predicted"/>
<gene>
    <name evidence="1" type="ORF">ENV14_08500</name>
</gene>
<evidence type="ECO:0000313" key="1">
    <source>
        <dbReference type="EMBL" id="HGI88407.1"/>
    </source>
</evidence>
<comment type="caution">
    <text evidence="1">The sequence shown here is derived from an EMBL/GenBank/DDBJ whole genome shotgun (WGS) entry which is preliminary data.</text>
</comment>
<organism evidence="1">
    <name type="scientific">Ignisphaera aggregans</name>
    <dbReference type="NCBI Taxonomy" id="334771"/>
    <lineage>
        <taxon>Archaea</taxon>
        <taxon>Thermoproteota</taxon>
        <taxon>Thermoprotei</taxon>
        <taxon>Desulfurococcales</taxon>
        <taxon>Desulfurococcaceae</taxon>
        <taxon>Ignisphaera</taxon>
    </lineage>
</organism>
<reference evidence="1" key="1">
    <citation type="journal article" date="2020" name="mSystems">
        <title>Genome- and Community-Level Interaction Insights into Carbon Utilization and Element Cycling Functions of Hydrothermarchaeota in Hydrothermal Sediment.</title>
        <authorList>
            <person name="Zhou Z."/>
            <person name="Liu Y."/>
            <person name="Xu W."/>
            <person name="Pan J."/>
            <person name="Luo Z.H."/>
            <person name="Li M."/>
        </authorList>
    </citation>
    <scope>NUCLEOTIDE SEQUENCE [LARGE SCALE GENOMIC DNA]</scope>
    <source>
        <strain evidence="1">SpSt-732</strain>
    </source>
</reference>
<sequence>MNHVEVNCLDLNIYDRVLFKELKYTTYTWNTRNNTLGTRVGNAEALPILRPLNNVSMLLMFSSISGIFQSMALRYAEAMFKEVDISSYSKGSGYYKKFTKYLDSWTLFREVLTIVKNREEIPDNLSPWQRKALKAVMG</sequence>
<accession>A0A7C4FII3</accession>
<protein>
    <submittedName>
        <fullName evidence="1">Uncharacterized protein</fullName>
    </submittedName>
</protein>
<dbReference type="EMBL" id="DTFF01000072">
    <property type="protein sequence ID" value="HGI88407.1"/>
    <property type="molecule type" value="Genomic_DNA"/>
</dbReference>
<name>A0A7C4FII3_9CREN</name>